<dbReference type="PANTHER" id="PTHR46641:SF2">
    <property type="entry name" value="FMRFAMIDE RECEPTOR"/>
    <property type="match status" value="1"/>
</dbReference>
<dbReference type="VEuPathDB" id="VectorBase:BGLAX_026456"/>
<reference evidence="7" key="1">
    <citation type="submission" date="2020-05" db="UniProtKB">
        <authorList>
            <consortium name="EnsemblMetazoa"/>
        </authorList>
    </citation>
    <scope>IDENTIFICATION</scope>
    <source>
        <strain evidence="7">BB02</strain>
    </source>
</reference>
<evidence type="ECO:0000256" key="3">
    <source>
        <dbReference type="ARBA" id="ARBA00022989"/>
    </source>
</evidence>
<keyword evidence="2 5" id="KW-0812">Transmembrane</keyword>
<dbReference type="InterPro" id="IPR052954">
    <property type="entry name" value="GPCR-Ligand_Int"/>
</dbReference>
<gene>
    <name evidence="7" type="primary">106063591</name>
</gene>
<feature type="transmembrane region" description="Helical" evidence="5">
    <location>
        <begin position="22"/>
        <end position="53"/>
    </location>
</feature>
<dbReference type="AlphaFoldDB" id="A0A2C9KXG4"/>
<dbReference type="Gene3D" id="1.20.1070.10">
    <property type="entry name" value="Rhodopsin 7-helix transmembrane proteins"/>
    <property type="match status" value="1"/>
</dbReference>
<dbReference type="EnsemblMetazoa" id="BGLB024590-RA">
    <property type="protein sequence ID" value="BGLB024590-PA"/>
    <property type="gene ID" value="BGLB024590"/>
</dbReference>
<dbReference type="Pfam" id="PF10324">
    <property type="entry name" value="7TM_GPCR_Srw"/>
    <property type="match status" value="1"/>
</dbReference>
<dbReference type="InterPro" id="IPR017452">
    <property type="entry name" value="GPCR_Rhodpsn_7TM"/>
</dbReference>
<evidence type="ECO:0000256" key="5">
    <source>
        <dbReference type="SAM" id="Phobius"/>
    </source>
</evidence>
<dbReference type="VEuPathDB" id="VectorBase:BGLB024590"/>
<dbReference type="Proteomes" id="UP000076420">
    <property type="component" value="Unassembled WGS sequence"/>
</dbReference>
<name>A0A2C9KXG4_BIOGL</name>
<dbReference type="OrthoDB" id="9990906at2759"/>
<keyword evidence="3 5" id="KW-1133">Transmembrane helix</keyword>
<comment type="subcellular location">
    <subcellularLocation>
        <location evidence="1">Membrane</location>
    </subcellularLocation>
</comment>
<evidence type="ECO:0000256" key="2">
    <source>
        <dbReference type="ARBA" id="ARBA00022692"/>
    </source>
</evidence>
<evidence type="ECO:0000256" key="4">
    <source>
        <dbReference type="ARBA" id="ARBA00023136"/>
    </source>
</evidence>
<protein>
    <recommendedName>
        <fullName evidence="6">G-protein coupled receptors family 1 profile domain-containing protein</fullName>
    </recommendedName>
</protein>
<sequence length="359" mass="40540">MSDTEIVASDSVASPARLIDPLVFNIAILVVSSICTTLMCLFGTATNIVNILLFRKQGYRDGVNVTLTALAVSDLGAVIFELVYSTIWNPYILEADLEVSKMAIKYITGYCHEYFTRVSSVITAFAALERCLCVTRPLKVKAMITTKVAIAVNLSIFILYCGYFFPQFYTMDFAWTFLPERNRTVYVVLFTSRNDSMFPISLYFTDMLFPYCTFLMLISCSAILYVKLKSKAKWRRLVSGSGERLSQVATKERKSGLLFMSVSLMCVVFLLPAYLLFTAIIFIKSMALNGYLSDISFLISAFTGLLKTANSSFTILIYYNLSTKYRLEFQKLIEKLKSVVKMRQAETSETQNISSRSLK</sequence>
<feature type="transmembrane region" description="Helical" evidence="5">
    <location>
        <begin position="257"/>
        <end position="283"/>
    </location>
</feature>
<accession>A0A2C9KXG4</accession>
<dbReference type="GO" id="GO:0016020">
    <property type="term" value="C:membrane"/>
    <property type="evidence" value="ECO:0007669"/>
    <property type="project" value="UniProtKB-SubCell"/>
</dbReference>
<dbReference type="PANTHER" id="PTHR46641">
    <property type="entry name" value="FMRFAMIDE RECEPTOR-RELATED"/>
    <property type="match status" value="1"/>
</dbReference>
<feature type="domain" description="G-protein coupled receptors family 1 profile" evidence="6">
    <location>
        <begin position="45"/>
        <end position="318"/>
    </location>
</feature>
<feature type="transmembrane region" description="Helical" evidence="5">
    <location>
        <begin position="208"/>
        <end position="226"/>
    </location>
</feature>
<dbReference type="GO" id="GO:0008528">
    <property type="term" value="F:G protein-coupled peptide receptor activity"/>
    <property type="evidence" value="ECO:0007669"/>
    <property type="project" value="InterPro"/>
</dbReference>
<evidence type="ECO:0000313" key="7">
    <source>
        <dbReference type="EnsemblMetazoa" id="BGLB024590-PA"/>
    </source>
</evidence>
<dbReference type="PROSITE" id="PS50262">
    <property type="entry name" value="G_PROTEIN_RECEP_F1_2"/>
    <property type="match status" value="1"/>
</dbReference>
<keyword evidence="4 5" id="KW-0472">Membrane</keyword>
<dbReference type="RefSeq" id="XP_013077453.2">
    <property type="nucleotide sequence ID" value="XM_013221999.2"/>
</dbReference>
<evidence type="ECO:0000259" key="6">
    <source>
        <dbReference type="PROSITE" id="PS50262"/>
    </source>
</evidence>
<feature type="transmembrane region" description="Helical" evidence="5">
    <location>
        <begin position="295"/>
        <end position="321"/>
    </location>
</feature>
<dbReference type="InterPro" id="IPR019427">
    <property type="entry name" value="7TM_GPCR_serpentine_rcpt_Srw"/>
</dbReference>
<dbReference type="SUPFAM" id="SSF81321">
    <property type="entry name" value="Family A G protein-coupled receptor-like"/>
    <property type="match status" value="1"/>
</dbReference>
<dbReference type="KEGG" id="bgt:106063591"/>
<proteinExistence type="predicted"/>
<feature type="transmembrane region" description="Helical" evidence="5">
    <location>
        <begin position="148"/>
        <end position="169"/>
    </location>
</feature>
<organism evidence="7 8">
    <name type="scientific">Biomphalaria glabrata</name>
    <name type="common">Bloodfluke planorb</name>
    <name type="synonym">Freshwater snail</name>
    <dbReference type="NCBI Taxonomy" id="6526"/>
    <lineage>
        <taxon>Eukaryota</taxon>
        <taxon>Metazoa</taxon>
        <taxon>Spiralia</taxon>
        <taxon>Lophotrochozoa</taxon>
        <taxon>Mollusca</taxon>
        <taxon>Gastropoda</taxon>
        <taxon>Heterobranchia</taxon>
        <taxon>Euthyneura</taxon>
        <taxon>Panpulmonata</taxon>
        <taxon>Hygrophila</taxon>
        <taxon>Lymnaeoidea</taxon>
        <taxon>Planorbidae</taxon>
        <taxon>Biomphalaria</taxon>
    </lineage>
</organism>
<evidence type="ECO:0000256" key="1">
    <source>
        <dbReference type="ARBA" id="ARBA00004370"/>
    </source>
</evidence>
<evidence type="ECO:0000313" key="8">
    <source>
        <dbReference type="Proteomes" id="UP000076420"/>
    </source>
</evidence>